<sequence length="229" mass="25957">MSKLLRRLLSFLFPGVDDIDPPADDPPADDEIEFDFAEPTPPARRSPPDADRIAALERTVEDARRQADEMRRAAPAPAPTDRDFEREEERLRNPDTTELERWQIQSNRTMRQSQQAAAHALFQAQDLNDRTAFESKFSSDPHRSRYRDRVEQAVQSERAQGRNVSREAVYYHMLGKDIAEGKLKPKAKAKAPAADIPRGKSPNVRPNVPSGRGQTDHQKRAARLEGVNI</sequence>
<evidence type="ECO:0000313" key="2">
    <source>
        <dbReference type="EMBL" id="PXX15855.1"/>
    </source>
</evidence>
<organism evidence="2 3">
    <name type="scientific">Paraburkholderia tropica</name>
    <dbReference type="NCBI Taxonomy" id="92647"/>
    <lineage>
        <taxon>Bacteria</taxon>
        <taxon>Pseudomonadati</taxon>
        <taxon>Pseudomonadota</taxon>
        <taxon>Betaproteobacteria</taxon>
        <taxon>Burkholderiales</taxon>
        <taxon>Burkholderiaceae</taxon>
        <taxon>Paraburkholderia</taxon>
    </lineage>
</organism>
<dbReference type="RefSeq" id="WP_110327743.1">
    <property type="nucleotide sequence ID" value="NZ_QJJV01000009.1"/>
</dbReference>
<comment type="caution">
    <text evidence="2">The sequence shown here is derived from an EMBL/GenBank/DDBJ whole genome shotgun (WGS) entry which is preliminary data.</text>
</comment>
<protein>
    <recommendedName>
        <fullName evidence="4">Phage protein</fullName>
    </recommendedName>
</protein>
<feature type="compositionally biased region" description="Basic and acidic residues" evidence="1">
    <location>
        <begin position="214"/>
        <end position="223"/>
    </location>
</feature>
<name>A0ABX5MNQ9_9BURK</name>
<reference evidence="2 3" key="1">
    <citation type="submission" date="2018-05" db="EMBL/GenBank/DDBJ databases">
        <title>Genomic Encyclopedia of Type Strains, Phase IV (KMG-V): Genome sequencing to study the core and pangenomes of soil and plant-associated prokaryotes.</title>
        <authorList>
            <person name="Whitman W."/>
        </authorList>
    </citation>
    <scope>NUCLEOTIDE SEQUENCE [LARGE SCALE GENOMIC DNA]</scope>
    <source>
        <strain evidence="2 3">SIr-6563</strain>
    </source>
</reference>
<feature type="compositionally biased region" description="Basic and acidic residues" evidence="1">
    <location>
        <begin position="80"/>
        <end position="101"/>
    </location>
</feature>
<evidence type="ECO:0000256" key="1">
    <source>
        <dbReference type="SAM" id="MobiDB-lite"/>
    </source>
</evidence>
<evidence type="ECO:0000313" key="3">
    <source>
        <dbReference type="Proteomes" id="UP000247515"/>
    </source>
</evidence>
<accession>A0ABX5MNQ9</accession>
<dbReference type="EMBL" id="QJJV01000009">
    <property type="protein sequence ID" value="PXX15855.1"/>
    <property type="molecule type" value="Genomic_DNA"/>
</dbReference>
<feature type="region of interest" description="Disordered" evidence="1">
    <location>
        <begin position="14"/>
        <end position="103"/>
    </location>
</feature>
<proteinExistence type="predicted"/>
<keyword evidence="3" id="KW-1185">Reference proteome</keyword>
<gene>
    <name evidence="2" type="ORF">C7400_109190</name>
</gene>
<feature type="region of interest" description="Disordered" evidence="1">
    <location>
        <begin position="182"/>
        <end position="229"/>
    </location>
</feature>
<feature type="compositionally biased region" description="Acidic residues" evidence="1">
    <location>
        <begin position="17"/>
        <end position="36"/>
    </location>
</feature>
<evidence type="ECO:0008006" key="4">
    <source>
        <dbReference type="Google" id="ProtNLM"/>
    </source>
</evidence>
<feature type="compositionally biased region" description="Basic and acidic residues" evidence="1">
    <location>
        <begin position="46"/>
        <end position="72"/>
    </location>
</feature>
<dbReference type="Proteomes" id="UP000247515">
    <property type="component" value="Unassembled WGS sequence"/>
</dbReference>